<dbReference type="Proteomes" id="UP001341840">
    <property type="component" value="Unassembled WGS sequence"/>
</dbReference>
<sequence length="105" mass="12125">MEPVLRVSRTNENPGRRFWGCVYYDMKEQCKFFQWANPAEDDDGYMEAARLKKKVACLKVKLKATKWRLNVAICVGLVGWVGLLYMWVYESGKRKPAYVGANGLL</sequence>
<protein>
    <recommendedName>
        <fullName evidence="6">GRF-type domain-containing protein</fullName>
    </recommendedName>
</protein>
<keyword evidence="1" id="KW-0479">Metal-binding</keyword>
<dbReference type="InterPro" id="IPR010666">
    <property type="entry name" value="Znf_GRF"/>
</dbReference>
<dbReference type="PANTHER" id="PTHR33248">
    <property type="entry name" value="ZINC ION-BINDING PROTEIN"/>
    <property type="match status" value="1"/>
</dbReference>
<comment type="caution">
    <text evidence="7">The sequence shown here is derived from an EMBL/GenBank/DDBJ whole genome shotgun (WGS) entry which is preliminary data.</text>
</comment>
<feature type="transmembrane region" description="Helical" evidence="5">
    <location>
        <begin position="69"/>
        <end position="88"/>
    </location>
</feature>
<feature type="domain" description="GRF-type" evidence="6">
    <location>
        <begin position="1"/>
        <end position="39"/>
    </location>
</feature>
<keyword evidence="5" id="KW-1133">Transmembrane helix</keyword>
<dbReference type="Pfam" id="PF06839">
    <property type="entry name" value="Zn_ribbon_GRF"/>
    <property type="match status" value="1"/>
</dbReference>
<dbReference type="EMBL" id="JASCZI010181255">
    <property type="protein sequence ID" value="MED6179997.1"/>
    <property type="molecule type" value="Genomic_DNA"/>
</dbReference>
<keyword evidence="5" id="KW-0812">Transmembrane</keyword>
<organism evidence="7 8">
    <name type="scientific">Stylosanthes scabra</name>
    <dbReference type="NCBI Taxonomy" id="79078"/>
    <lineage>
        <taxon>Eukaryota</taxon>
        <taxon>Viridiplantae</taxon>
        <taxon>Streptophyta</taxon>
        <taxon>Embryophyta</taxon>
        <taxon>Tracheophyta</taxon>
        <taxon>Spermatophyta</taxon>
        <taxon>Magnoliopsida</taxon>
        <taxon>eudicotyledons</taxon>
        <taxon>Gunneridae</taxon>
        <taxon>Pentapetalae</taxon>
        <taxon>rosids</taxon>
        <taxon>fabids</taxon>
        <taxon>Fabales</taxon>
        <taxon>Fabaceae</taxon>
        <taxon>Papilionoideae</taxon>
        <taxon>50 kb inversion clade</taxon>
        <taxon>dalbergioids sensu lato</taxon>
        <taxon>Dalbergieae</taxon>
        <taxon>Pterocarpus clade</taxon>
        <taxon>Stylosanthes</taxon>
    </lineage>
</organism>
<dbReference type="PROSITE" id="PS51999">
    <property type="entry name" value="ZF_GRF"/>
    <property type="match status" value="1"/>
</dbReference>
<name>A0ABU6W456_9FABA</name>
<keyword evidence="5" id="KW-0472">Membrane</keyword>
<keyword evidence="3" id="KW-0862">Zinc</keyword>
<keyword evidence="8" id="KW-1185">Reference proteome</keyword>
<reference evidence="7 8" key="1">
    <citation type="journal article" date="2023" name="Plants (Basel)">
        <title>Bridging the Gap: Combining Genomics and Transcriptomics Approaches to Understand Stylosanthes scabra, an Orphan Legume from the Brazilian Caatinga.</title>
        <authorList>
            <person name="Ferreira-Neto J.R.C."/>
            <person name="da Silva M.D."/>
            <person name="Binneck E."/>
            <person name="de Melo N.F."/>
            <person name="da Silva R.H."/>
            <person name="de Melo A.L.T.M."/>
            <person name="Pandolfi V."/>
            <person name="Bustamante F.O."/>
            <person name="Brasileiro-Vidal A.C."/>
            <person name="Benko-Iseppon A.M."/>
        </authorList>
    </citation>
    <scope>NUCLEOTIDE SEQUENCE [LARGE SCALE GENOMIC DNA]</scope>
    <source>
        <tissue evidence="7">Leaves</tissue>
    </source>
</reference>
<keyword evidence="2 4" id="KW-0863">Zinc-finger</keyword>
<gene>
    <name evidence="7" type="ORF">PIB30_006114</name>
</gene>
<proteinExistence type="predicted"/>
<evidence type="ECO:0000313" key="7">
    <source>
        <dbReference type="EMBL" id="MED6179997.1"/>
    </source>
</evidence>
<evidence type="ECO:0000313" key="8">
    <source>
        <dbReference type="Proteomes" id="UP001341840"/>
    </source>
</evidence>
<evidence type="ECO:0000259" key="6">
    <source>
        <dbReference type="PROSITE" id="PS51999"/>
    </source>
</evidence>
<evidence type="ECO:0000256" key="2">
    <source>
        <dbReference type="ARBA" id="ARBA00022771"/>
    </source>
</evidence>
<evidence type="ECO:0000256" key="1">
    <source>
        <dbReference type="ARBA" id="ARBA00022723"/>
    </source>
</evidence>
<accession>A0ABU6W456</accession>
<evidence type="ECO:0000256" key="3">
    <source>
        <dbReference type="ARBA" id="ARBA00022833"/>
    </source>
</evidence>
<evidence type="ECO:0000256" key="5">
    <source>
        <dbReference type="SAM" id="Phobius"/>
    </source>
</evidence>
<evidence type="ECO:0000256" key="4">
    <source>
        <dbReference type="PROSITE-ProRule" id="PRU01343"/>
    </source>
</evidence>